<reference evidence="2 3" key="1">
    <citation type="submission" date="2017-01" db="EMBL/GenBank/DDBJ databases">
        <authorList>
            <person name="Mah S.A."/>
            <person name="Swanson W.J."/>
            <person name="Moy G.W."/>
            <person name="Vacquier V.D."/>
        </authorList>
    </citation>
    <scope>NUCLEOTIDE SEQUENCE [LARGE SCALE GENOMIC DNA]</scope>
    <source>
        <strain evidence="2 3">DSM 21219</strain>
    </source>
</reference>
<dbReference type="AlphaFoldDB" id="A0A1R3W9E1"/>
<accession>A0A1R3W9E1</accession>
<dbReference type="Proteomes" id="UP000192455">
    <property type="component" value="Unassembled WGS sequence"/>
</dbReference>
<evidence type="ECO:0000313" key="2">
    <source>
        <dbReference type="EMBL" id="SIT74652.1"/>
    </source>
</evidence>
<feature type="compositionally biased region" description="Basic and acidic residues" evidence="1">
    <location>
        <begin position="71"/>
        <end position="83"/>
    </location>
</feature>
<keyword evidence="3" id="KW-1185">Reference proteome</keyword>
<feature type="region of interest" description="Disordered" evidence="1">
    <location>
        <begin position="70"/>
        <end position="101"/>
    </location>
</feature>
<dbReference type="STRING" id="515897.SAMN05421849_0192"/>
<evidence type="ECO:0000313" key="3">
    <source>
        <dbReference type="Proteomes" id="UP000192455"/>
    </source>
</evidence>
<name>A0A1R3W9E1_9RHOB</name>
<protein>
    <submittedName>
        <fullName evidence="2">Uncharacterized protein</fullName>
    </submittedName>
</protein>
<proteinExistence type="predicted"/>
<evidence type="ECO:0000256" key="1">
    <source>
        <dbReference type="SAM" id="MobiDB-lite"/>
    </source>
</evidence>
<organism evidence="2 3">
    <name type="scientific">Pontibaca methylaminivorans</name>
    <dbReference type="NCBI Taxonomy" id="515897"/>
    <lineage>
        <taxon>Bacteria</taxon>
        <taxon>Pseudomonadati</taxon>
        <taxon>Pseudomonadota</taxon>
        <taxon>Alphaproteobacteria</taxon>
        <taxon>Rhodobacterales</taxon>
        <taxon>Roseobacteraceae</taxon>
        <taxon>Pontibaca</taxon>
    </lineage>
</organism>
<gene>
    <name evidence="2" type="ORF">SAMN05421849_0192</name>
</gene>
<sequence>MTLRGTNLGTPSTRRYLELMARADAAIGDMSDCYELAFGVPLHRATDEDCERLTAVCEALEAGARAARAMEAGEPRIHPRDPENLDPYGAGNGPLEHWSAA</sequence>
<dbReference type="EMBL" id="FTPS01000001">
    <property type="protein sequence ID" value="SIT74652.1"/>
    <property type="molecule type" value="Genomic_DNA"/>
</dbReference>